<proteinExistence type="inferred from homology"/>
<dbReference type="STRING" id="42673.A0A2K0VTQ5"/>
<comment type="similarity">
    <text evidence="1">Belongs to the short-chain dehydrogenases/reductases (SDR) family.</text>
</comment>
<keyword evidence="4" id="KW-1185">Reference proteome</keyword>
<dbReference type="CDD" id="cd05374">
    <property type="entry name" value="17beta-HSD-like_SDR_c"/>
    <property type="match status" value="1"/>
</dbReference>
<evidence type="ECO:0000313" key="3">
    <source>
        <dbReference type="EMBL" id="PNP73411.1"/>
    </source>
</evidence>
<evidence type="ECO:0000256" key="2">
    <source>
        <dbReference type="ARBA" id="ARBA00023002"/>
    </source>
</evidence>
<reference evidence="3 4" key="1">
    <citation type="submission" date="2017-06" db="EMBL/GenBank/DDBJ databases">
        <title>Genome of Fusarium nygamai isolate CS10214.</title>
        <authorList>
            <person name="Gardiner D.M."/>
            <person name="Obanor F."/>
            <person name="Kazan K."/>
        </authorList>
    </citation>
    <scope>NUCLEOTIDE SEQUENCE [LARGE SCALE GENOMIC DNA]</scope>
    <source>
        <strain evidence="3 4">CS10214</strain>
    </source>
</reference>
<dbReference type="Pfam" id="PF00106">
    <property type="entry name" value="adh_short"/>
    <property type="match status" value="1"/>
</dbReference>
<sequence>MAGITPVWFITAASSGFGYEIALSALRRGHRVIATARNPAKIQDLQVAGADTIAFDVTSPLSNIEAIASSVEEKYGRVDYLINAAGYILEAAVEEATPDEVYQQFNTNVFGAINTIRAFLPLLRKQALTPSGTRATIATFGSLGSWQGGASFSIYAMTKICASSLAESLREELAPFAIAVTVIEPGYFRTGFLNAGAKISAARRIAAYEDEATPSGHVRRALMQTDGKQLGDVKKGAKVCVDVLTGTGAGAGKTLPPRVVLGSDCEAVIREKCRSVLNLMDEWAQIARSTDYLEGE</sequence>
<evidence type="ECO:0000313" key="4">
    <source>
        <dbReference type="Proteomes" id="UP000236664"/>
    </source>
</evidence>
<dbReference type="Proteomes" id="UP000236664">
    <property type="component" value="Unassembled WGS sequence"/>
</dbReference>
<dbReference type="PANTHER" id="PTHR43976">
    <property type="entry name" value="SHORT CHAIN DEHYDROGENASE"/>
    <property type="match status" value="1"/>
</dbReference>
<name>A0A2K0VTQ5_GIBNY</name>
<evidence type="ECO:0000256" key="1">
    <source>
        <dbReference type="ARBA" id="ARBA00006484"/>
    </source>
</evidence>
<dbReference type="GO" id="GO:0016491">
    <property type="term" value="F:oxidoreductase activity"/>
    <property type="evidence" value="ECO:0007669"/>
    <property type="project" value="UniProtKB-KW"/>
</dbReference>
<dbReference type="Gene3D" id="3.40.50.720">
    <property type="entry name" value="NAD(P)-binding Rossmann-like Domain"/>
    <property type="match status" value="1"/>
</dbReference>
<dbReference type="InterPro" id="IPR051911">
    <property type="entry name" value="SDR_oxidoreductase"/>
</dbReference>
<organism evidence="3 4">
    <name type="scientific">Gibberella nygamai</name>
    <name type="common">Bean root rot disease fungus</name>
    <name type="synonym">Fusarium nygamai</name>
    <dbReference type="NCBI Taxonomy" id="42673"/>
    <lineage>
        <taxon>Eukaryota</taxon>
        <taxon>Fungi</taxon>
        <taxon>Dikarya</taxon>
        <taxon>Ascomycota</taxon>
        <taxon>Pezizomycotina</taxon>
        <taxon>Sordariomycetes</taxon>
        <taxon>Hypocreomycetidae</taxon>
        <taxon>Hypocreales</taxon>
        <taxon>Nectriaceae</taxon>
        <taxon>Fusarium</taxon>
        <taxon>Fusarium fujikuroi species complex</taxon>
    </lineage>
</organism>
<dbReference type="EMBL" id="MTQA01000273">
    <property type="protein sequence ID" value="PNP73411.1"/>
    <property type="molecule type" value="Genomic_DNA"/>
</dbReference>
<dbReference type="InterPro" id="IPR036291">
    <property type="entry name" value="NAD(P)-bd_dom_sf"/>
</dbReference>
<gene>
    <name evidence="3" type="ORF">FNYG_13238</name>
</gene>
<keyword evidence="2" id="KW-0560">Oxidoreductase</keyword>
<dbReference type="SUPFAM" id="SSF51735">
    <property type="entry name" value="NAD(P)-binding Rossmann-fold domains"/>
    <property type="match status" value="1"/>
</dbReference>
<protein>
    <submittedName>
        <fullName evidence="3">Uncharacterized protein</fullName>
    </submittedName>
</protein>
<dbReference type="OrthoDB" id="1274115at2759"/>
<dbReference type="PANTHER" id="PTHR43976:SF16">
    <property type="entry name" value="SHORT-CHAIN DEHYDROGENASE_REDUCTASE FAMILY PROTEIN"/>
    <property type="match status" value="1"/>
</dbReference>
<dbReference type="PRINTS" id="PR00081">
    <property type="entry name" value="GDHRDH"/>
</dbReference>
<comment type="caution">
    <text evidence="3">The sequence shown here is derived from an EMBL/GenBank/DDBJ whole genome shotgun (WGS) entry which is preliminary data.</text>
</comment>
<dbReference type="InterPro" id="IPR002347">
    <property type="entry name" value="SDR_fam"/>
</dbReference>
<accession>A0A2K0VTQ5</accession>
<dbReference type="AlphaFoldDB" id="A0A2K0VTQ5"/>